<feature type="region of interest" description="Disordered" evidence="6">
    <location>
        <begin position="385"/>
        <end position="431"/>
    </location>
</feature>
<name>A0A0C4DPU0_MAGP6</name>
<reference evidence="11" key="2">
    <citation type="submission" date="2010-05" db="EMBL/GenBank/DDBJ databases">
        <title>The genome sequence of Magnaporthe poae strain ATCC 64411.</title>
        <authorList>
            <person name="Ma L.-J."/>
            <person name="Dead R."/>
            <person name="Young S."/>
            <person name="Zeng Q."/>
            <person name="Koehrsen M."/>
            <person name="Alvarado L."/>
            <person name="Berlin A."/>
            <person name="Chapman S.B."/>
            <person name="Chen Z."/>
            <person name="Freedman E."/>
            <person name="Gellesch M."/>
            <person name="Goldberg J."/>
            <person name="Griggs A."/>
            <person name="Gujja S."/>
            <person name="Heilman E.R."/>
            <person name="Heiman D."/>
            <person name="Hepburn T."/>
            <person name="Howarth C."/>
            <person name="Jen D."/>
            <person name="Larson L."/>
            <person name="Mehta T."/>
            <person name="Neiman D."/>
            <person name="Pearson M."/>
            <person name="Roberts A."/>
            <person name="Saif S."/>
            <person name="Shea T."/>
            <person name="Shenoy N."/>
            <person name="Sisk P."/>
            <person name="Stolte C."/>
            <person name="Sykes S."/>
            <person name="Walk T."/>
            <person name="White J."/>
            <person name="Yandava C."/>
            <person name="Haas B."/>
            <person name="Nusbaum C."/>
            <person name="Birren B."/>
        </authorList>
    </citation>
    <scope>NUCLEOTIDE SEQUENCE [LARGE SCALE GENOMIC DNA]</scope>
    <source>
        <strain evidence="11">ATCC 64411 / 73-15</strain>
    </source>
</reference>
<dbReference type="EMBL" id="GL876966">
    <property type="protein sequence ID" value="KLU82795.1"/>
    <property type="molecule type" value="Genomic_DNA"/>
</dbReference>
<evidence type="ECO:0000256" key="4">
    <source>
        <dbReference type="ARBA" id="ARBA00023136"/>
    </source>
</evidence>
<evidence type="ECO:0000313" key="10">
    <source>
        <dbReference type="EnsemblFungi" id="MAPG_01863T0"/>
    </source>
</evidence>
<protein>
    <recommendedName>
        <fullName evidence="8">Rhodopsin domain-containing protein</fullName>
    </recommendedName>
</protein>
<evidence type="ECO:0000256" key="5">
    <source>
        <dbReference type="ARBA" id="ARBA00038359"/>
    </source>
</evidence>
<keyword evidence="2 7" id="KW-0812">Transmembrane</keyword>
<keyword evidence="3 7" id="KW-1133">Transmembrane helix</keyword>
<dbReference type="VEuPathDB" id="FungiDB:MAPG_01863"/>
<dbReference type="PANTHER" id="PTHR33048:SF167">
    <property type="entry name" value="INTEGRAL MEMBRANE PROTEIN"/>
    <property type="match status" value="1"/>
</dbReference>
<dbReference type="AlphaFoldDB" id="A0A0C4DPU0"/>
<evidence type="ECO:0000256" key="3">
    <source>
        <dbReference type="ARBA" id="ARBA00022989"/>
    </source>
</evidence>
<sequence length="445" mass="48025">MDDSTTPAAGPPPPRFKVYKPGERPDESRGPEMIAATASLTTLALIIVTLRVYVKLRLGTGLAIEDYLMVLAVIVLWGMAGVIIAQVQAGAGRHLEYIDPQDFVTASRLNFSTQPTVFVALGLARLSVCFFLLRFSQARWIKWTIQISAVVSTILTIFGVVQTATQCTPMAFTWDKTIPGGRCVDQNYLVVSSLTSSGISCTIDFVLAALPIPMLCNVQLKRKVKIAVIGILSLGFFTVIAAIVKTVALTKWGLLGDYMWDTVDITIWYTAEVAVAIMAGSIPCLKPLFKSIIATTIGYHSHSKTLGNNHSCGTPYMRSNPGLGNSMSESRNKSIRRPAADPYRITNFGIGAGSEDGWEMYSPTSSGDKVASSSVVDRSLLPGVAISTNNRTPPRFPNDHNNGAVVRQADGRRRPPPPPPSGGITATTRITVSIDADKEKSWFAS</sequence>
<dbReference type="EMBL" id="ADBL01000460">
    <property type="status" value="NOT_ANNOTATED_CDS"/>
    <property type="molecule type" value="Genomic_DNA"/>
</dbReference>
<dbReference type="PANTHER" id="PTHR33048">
    <property type="entry name" value="PTH11-LIKE INTEGRAL MEMBRANE PROTEIN (AFU_ORTHOLOGUE AFUA_5G11245)"/>
    <property type="match status" value="1"/>
</dbReference>
<feature type="transmembrane region" description="Helical" evidence="7">
    <location>
        <begin position="188"/>
        <end position="212"/>
    </location>
</feature>
<evidence type="ECO:0000256" key="1">
    <source>
        <dbReference type="ARBA" id="ARBA00004141"/>
    </source>
</evidence>
<evidence type="ECO:0000259" key="8">
    <source>
        <dbReference type="Pfam" id="PF20684"/>
    </source>
</evidence>
<reference evidence="9" key="3">
    <citation type="submission" date="2011-03" db="EMBL/GenBank/DDBJ databases">
        <title>Annotation of Magnaporthe poae ATCC 64411.</title>
        <authorList>
            <person name="Ma L.-J."/>
            <person name="Dead R."/>
            <person name="Young S.K."/>
            <person name="Zeng Q."/>
            <person name="Gargeya S."/>
            <person name="Fitzgerald M."/>
            <person name="Haas B."/>
            <person name="Abouelleil A."/>
            <person name="Alvarado L."/>
            <person name="Arachchi H.M."/>
            <person name="Berlin A."/>
            <person name="Brown A."/>
            <person name="Chapman S.B."/>
            <person name="Chen Z."/>
            <person name="Dunbar C."/>
            <person name="Freedman E."/>
            <person name="Gearin G."/>
            <person name="Gellesch M."/>
            <person name="Goldberg J."/>
            <person name="Griggs A."/>
            <person name="Gujja S."/>
            <person name="Heiman D."/>
            <person name="Howarth C."/>
            <person name="Larson L."/>
            <person name="Lui A."/>
            <person name="MacDonald P.J.P."/>
            <person name="Mehta T."/>
            <person name="Montmayeur A."/>
            <person name="Murphy C."/>
            <person name="Neiman D."/>
            <person name="Pearson M."/>
            <person name="Priest M."/>
            <person name="Roberts A."/>
            <person name="Saif S."/>
            <person name="Shea T."/>
            <person name="Shenoy N."/>
            <person name="Sisk P."/>
            <person name="Stolte C."/>
            <person name="Sykes S."/>
            <person name="Yandava C."/>
            <person name="Wortman J."/>
            <person name="Nusbaum C."/>
            <person name="Birren B."/>
        </authorList>
    </citation>
    <scope>NUCLEOTIDE SEQUENCE</scope>
    <source>
        <strain evidence="9">ATCC 64411</strain>
    </source>
</reference>
<evidence type="ECO:0000256" key="6">
    <source>
        <dbReference type="SAM" id="MobiDB-lite"/>
    </source>
</evidence>
<reference evidence="10" key="5">
    <citation type="submission" date="2015-06" db="UniProtKB">
        <authorList>
            <consortium name="EnsemblFungi"/>
        </authorList>
    </citation>
    <scope>IDENTIFICATION</scope>
    <source>
        <strain evidence="10">ATCC 64411</strain>
    </source>
</reference>
<dbReference type="InterPro" id="IPR052337">
    <property type="entry name" value="SAT4-like"/>
</dbReference>
<reference evidence="10" key="4">
    <citation type="journal article" date="2015" name="G3 (Bethesda)">
        <title>Genome sequences of three phytopathogenic species of the Magnaporthaceae family of fungi.</title>
        <authorList>
            <person name="Okagaki L.H."/>
            <person name="Nunes C.C."/>
            <person name="Sailsbery J."/>
            <person name="Clay B."/>
            <person name="Brown D."/>
            <person name="John T."/>
            <person name="Oh Y."/>
            <person name="Young N."/>
            <person name="Fitzgerald M."/>
            <person name="Haas B.J."/>
            <person name="Zeng Q."/>
            <person name="Young S."/>
            <person name="Adiconis X."/>
            <person name="Fan L."/>
            <person name="Levin J.Z."/>
            <person name="Mitchell T.K."/>
            <person name="Okubara P.A."/>
            <person name="Farman M.L."/>
            <person name="Kohn L.M."/>
            <person name="Birren B."/>
            <person name="Ma L.-J."/>
            <person name="Dean R.A."/>
        </authorList>
    </citation>
    <scope>NUCLEOTIDE SEQUENCE</scope>
    <source>
        <strain evidence="10">ATCC 64411 / 73-15</strain>
    </source>
</reference>
<dbReference type="GO" id="GO:0016020">
    <property type="term" value="C:membrane"/>
    <property type="evidence" value="ECO:0007669"/>
    <property type="project" value="UniProtKB-SubCell"/>
</dbReference>
<evidence type="ECO:0000313" key="11">
    <source>
        <dbReference type="Proteomes" id="UP000011715"/>
    </source>
</evidence>
<feature type="transmembrane region" description="Helical" evidence="7">
    <location>
        <begin position="140"/>
        <end position="161"/>
    </location>
</feature>
<feature type="transmembrane region" description="Helical" evidence="7">
    <location>
        <begin position="66"/>
        <end position="91"/>
    </location>
</feature>
<reference evidence="9" key="1">
    <citation type="submission" date="2010-05" db="EMBL/GenBank/DDBJ databases">
        <title>The Genome Sequence of Magnaporthe poae strain ATCC 64411.</title>
        <authorList>
            <consortium name="The Broad Institute Genome Sequencing Platform"/>
            <consortium name="Broad Institute Genome Sequencing Center for Infectious Disease"/>
            <person name="Ma L.-J."/>
            <person name="Dead R."/>
            <person name="Young S."/>
            <person name="Zeng Q."/>
            <person name="Koehrsen M."/>
            <person name="Alvarado L."/>
            <person name="Berlin A."/>
            <person name="Chapman S.B."/>
            <person name="Chen Z."/>
            <person name="Freedman E."/>
            <person name="Gellesch M."/>
            <person name="Goldberg J."/>
            <person name="Griggs A."/>
            <person name="Gujja S."/>
            <person name="Heilman E.R."/>
            <person name="Heiman D."/>
            <person name="Hepburn T."/>
            <person name="Howarth C."/>
            <person name="Jen D."/>
            <person name="Larson L."/>
            <person name="Mehta T."/>
            <person name="Neiman D."/>
            <person name="Pearson M."/>
            <person name="Roberts A."/>
            <person name="Saif S."/>
            <person name="Shea T."/>
            <person name="Shenoy N."/>
            <person name="Sisk P."/>
            <person name="Stolte C."/>
            <person name="Sykes S."/>
            <person name="Walk T."/>
            <person name="White J."/>
            <person name="Yandava C."/>
            <person name="Haas B."/>
            <person name="Nusbaum C."/>
            <person name="Birren B."/>
        </authorList>
    </citation>
    <scope>NUCLEOTIDE SEQUENCE</scope>
    <source>
        <strain evidence="9">ATCC 64411</strain>
    </source>
</reference>
<comment type="subcellular location">
    <subcellularLocation>
        <location evidence="1">Membrane</location>
        <topology evidence="1">Multi-pass membrane protein</topology>
    </subcellularLocation>
</comment>
<feature type="transmembrane region" description="Helical" evidence="7">
    <location>
        <begin position="267"/>
        <end position="285"/>
    </location>
</feature>
<keyword evidence="4 7" id="KW-0472">Membrane</keyword>
<comment type="similarity">
    <text evidence="5">Belongs to the SAT4 family.</text>
</comment>
<dbReference type="OrthoDB" id="5022096at2759"/>
<feature type="compositionally biased region" description="Basic and acidic residues" evidence="6">
    <location>
        <begin position="20"/>
        <end position="30"/>
    </location>
</feature>
<dbReference type="InterPro" id="IPR049326">
    <property type="entry name" value="Rhodopsin_dom_fungi"/>
</dbReference>
<keyword evidence="11" id="KW-1185">Reference proteome</keyword>
<accession>A0A0C4DPU0</accession>
<organism evidence="10 11">
    <name type="scientific">Magnaporthiopsis poae (strain ATCC 64411 / 73-15)</name>
    <name type="common">Kentucky bluegrass fungus</name>
    <name type="synonym">Magnaporthe poae</name>
    <dbReference type="NCBI Taxonomy" id="644358"/>
    <lineage>
        <taxon>Eukaryota</taxon>
        <taxon>Fungi</taxon>
        <taxon>Dikarya</taxon>
        <taxon>Ascomycota</taxon>
        <taxon>Pezizomycotina</taxon>
        <taxon>Sordariomycetes</taxon>
        <taxon>Sordariomycetidae</taxon>
        <taxon>Magnaporthales</taxon>
        <taxon>Magnaporthaceae</taxon>
        <taxon>Magnaporthiopsis</taxon>
    </lineage>
</organism>
<dbReference type="EnsemblFungi" id="MAPG_01863T0">
    <property type="protein sequence ID" value="MAPG_01863T0"/>
    <property type="gene ID" value="MAPG_01863"/>
</dbReference>
<dbReference type="Proteomes" id="UP000011715">
    <property type="component" value="Unassembled WGS sequence"/>
</dbReference>
<feature type="transmembrane region" description="Helical" evidence="7">
    <location>
        <begin position="33"/>
        <end position="54"/>
    </location>
</feature>
<feature type="transmembrane region" description="Helical" evidence="7">
    <location>
        <begin position="111"/>
        <end position="133"/>
    </location>
</feature>
<feature type="domain" description="Rhodopsin" evidence="8">
    <location>
        <begin position="50"/>
        <end position="290"/>
    </location>
</feature>
<feature type="transmembrane region" description="Helical" evidence="7">
    <location>
        <begin position="224"/>
        <end position="247"/>
    </location>
</feature>
<evidence type="ECO:0000313" key="9">
    <source>
        <dbReference type="EMBL" id="KLU82795.1"/>
    </source>
</evidence>
<evidence type="ECO:0000256" key="7">
    <source>
        <dbReference type="SAM" id="Phobius"/>
    </source>
</evidence>
<dbReference type="STRING" id="644358.A0A0C4DPU0"/>
<feature type="region of interest" description="Disordered" evidence="6">
    <location>
        <begin position="1"/>
        <end position="30"/>
    </location>
</feature>
<gene>
    <name evidence="9" type="ORF">MAPG_01863</name>
</gene>
<dbReference type="eggNOG" id="ENOG502SI68">
    <property type="taxonomic scope" value="Eukaryota"/>
</dbReference>
<dbReference type="Pfam" id="PF20684">
    <property type="entry name" value="Fung_rhodopsin"/>
    <property type="match status" value="1"/>
</dbReference>
<evidence type="ECO:0000256" key="2">
    <source>
        <dbReference type="ARBA" id="ARBA00022692"/>
    </source>
</evidence>
<proteinExistence type="inferred from homology"/>